<reference evidence="15" key="1">
    <citation type="submission" date="2021-05" db="EMBL/GenBank/DDBJ databases">
        <authorList>
            <person name="Tigano A."/>
        </authorList>
    </citation>
    <scope>NUCLEOTIDE SEQUENCE</scope>
</reference>
<dbReference type="GO" id="GO:0000288">
    <property type="term" value="P:nuclear-transcribed mRNA catabolic process, deadenylation-dependent decay"/>
    <property type="evidence" value="ECO:0007669"/>
    <property type="project" value="TreeGrafter"/>
</dbReference>
<feature type="region of interest" description="Disordered" evidence="12">
    <location>
        <begin position="603"/>
        <end position="734"/>
    </location>
</feature>
<keyword evidence="6" id="KW-0808">Transferase</keyword>
<keyword evidence="8 11" id="KW-0863">Zinc-finger</keyword>
<dbReference type="InterPro" id="IPR013083">
    <property type="entry name" value="Znf_RING/FYVE/PHD"/>
</dbReference>
<feature type="compositionally biased region" description="Low complexity" evidence="12">
    <location>
        <begin position="982"/>
        <end position="1002"/>
    </location>
</feature>
<comment type="pathway">
    <text evidence="3">Protein modification; protein ubiquitination.</text>
</comment>
<feature type="region of interest" description="Disordered" evidence="12">
    <location>
        <begin position="978"/>
        <end position="1009"/>
    </location>
</feature>
<organism evidence="15 16">
    <name type="scientific">Menidia menidia</name>
    <name type="common">Atlantic silverside</name>
    <dbReference type="NCBI Taxonomy" id="238744"/>
    <lineage>
        <taxon>Eukaryota</taxon>
        <taxon>Metazoa</taxon>
        <taxon>Chordata</taxon>
        <taxon>Craniata</taxon>
        <taxon>Vertebrata</taxon>
        <taxon>Euteleostomi</taxon>
        <taxon>Actinopterygii</taxon>
        <taxon>Neopterygii</taxon>
        <taxon>Teleostei</taxon>
        <taxon>Neoteleostei</taxon>
        <taxon>Acanthomorphata</taxon>
        <taxon>Ovalentaria</taxon>
        <taxon>Atherinomorphae</taxon>
        <taxon>Atheriniformes</taxon>
        <taxon>Atherinopsidae</taxon>
        <taxon>Menidiinae</taxon>
        <taxon>Menidia</taxon>
    </lineage>
</organism>
<evidence type="ECO:0000256" key="12">
    <source>
        <dbReference type="SAM" id="MobiDB-lite"/>
    </source>
</evidence>
<evidence type="ECO:0000256" key="9">
    <source>
        <dbReference type="ARBA" id="ARBA00022833"/>
    </source>
</evidence>
<dbReference type="GO" id="GO:0035613">
    <property type="term" value="F:RNA stem-loop binding"/>
    <property type="evidence" value="ECO:0007669"/>
    <property type="project" value="TreeGrafter"/>
</dbReference>
<dbReference type="FunFam" id="4.10.1000.10:FF:000004">
    <property type="entry name" value="roquin-1 isoform X2"/>
    <property type="match status" value="1"/>
</dbReference>
<dbReference type="Gene3D" id="3.30.40.10">
    <property type="entry name" value="Zinc/RING finger domain, C3HC4 (zinc finger)"/>
    <property type="match status" value="1"/>
</dbReference>
<dbReference type="PANTHER" id="PTHR13139">
    <property type="entry name" value="RING FINGER AND CCCH-TYPE ZINC FINGER DOMAIN-CONTAINING PROTEIN"/>
    <property type="match status" value="1"/>
</dbReference>
<dbReference type="Pfam" id="PF00097">
    <property type="entry name" value="zf-C3HC4"/>
    <property type="match status" value="1"/>
</dbReference>
<feature type="region of interest" description="Disordered" evidence="12">
    <location>
        <begin position="571"/>
        <end position="591"/>
    </location>
</feature>
<keyword evidence="5" id="KW-0963">Cytoplasm</keyword>
<comment type="catalytic activity">
    <reaction evidence="1">
        <text>S-ubiquitinyl-[E2 ubiquitin-conjugating enzyme]-L-cysteine + [acceptor protein]-L-lysine = [E2 ubiquitin-conjugating enzyme]-L-cysteine + N(6)-ubiquitinyl-[acceptor protein]-L-lysine.</text>
        <dbReference type="EC" id="2.3.2.27"/>
    </reaction>
</comment>
<dbReference type="InterPro" id="IPR000571">
    <property type="entry name" value="Znf_CCCH"/>
</dbReference>
<dbReference type="InterPro" id="IPR017907">
    <property type="entry name" value="Znf_RING_CS"/>
</dbReference>
<dbReference type="SMART" id="SM00356">
    <property type="entry name" value="ZnF_C3H1"/>
    <property type="match status" value="1"/>
</dbReference>
<keyword evidence="16" id="KW-1185">Reference proteome</keyword>
<feature type="region of interest" description="Disordered" evidence="12">
    <location>
        <begin position="449"/>
        <end position="494"/>
    </location>
</feature>
<evidence type="ECO:0000256" key="7">
    <source>
        <dbReference type="ARBA" id="ARBA00022723"/>
    </source>
</evidence>
<dbReference type="GO" id="GO:0006511">
    <property type="term" value="P:ubiquitin-dependent protein catabolic process"/>
    <property type="evidence" value="ECO:0007669"/>
    <property type="project" value="TreeGrafter"/>
</dbReference>
<feature type="domain" description="C3H1-type" evidence="14">
    <location>
        <begin position="414"/>
        <end position="442"/>
    </location>
</feature>
<evidence type="ECO:0000256" key="3">
    <source>
        <dbReference type="ARBA" id="ARBA00004906"/>
    </source>
</evidence>
<dbReference type="GO" id="GO:0003725">
    <property type="term" value="F:double-stranded RNA binding"/>
    <property type="evidence" value="ECO:0007669"/>
    <property type="project" value="TreeGrafter"/>
</dbReference>
<feature type="compositionally biased region" description="Pro residues" evidence="12">
    <location>
        <begin position="640"/>
        <end position="650"/>
    </location>
</feature>
<keyword evidence="9 11" id="KW-0862">Zinc</keyword>
<evidence type="ECO:0000256" key="8">
    <source>
        <dbReference type="ARBA" id="ARBA00022771"/>
    </source>
</evidence>
<feature type="compositionally biased region" description="Pro residues" evidence="12">
    <location>
        <begin position="610"/>
        <end position="633"/>
    </location>
</feature>
<sequence>MPVQAPQWTEFLLCPICTQTFEETVRRPISLGCGHTVCKMCLNKLHRKACPFDQTAISTDIEQLPVNTALLQLVGGQVPKAQPVALITSPEDSQNYEVARQCVEELALYLKPLSNTRAGVGLSNTAQSILSRPMQRKLVTLVHCQLVEEEGRVRAMRAARSLGERTVTELILQHQNPQQLSSNLWAAVRARGCQFLGPAMQEEALKLVLLALEDGSALSRKVLVLFVVQRLEPRFPQASKTSIGHVVQLLYRASCFKVTKRDEDSSLMQLKEEFRTYEALRREHDSQIVQIAMEGGLRIAPDQWSSLLYGDQSHKSHMQSIIDKLQTPASFAQSVQELTIALQRTGDPANLNRLRPHLELLANIDPSPDAPPPMWEQLEKGLVAVKTVVHGLVDFIQNHSKKGADPQQPPQHSKYKTYMCRDMKQKGGCPRGASCTFAHSQEELEKYRKMNKRPAPRSGGLLPDDGLTDLAGTRKPSPLANGSGAPNLPPLIARGTDSVSYDIVRKAVKLEGGSSSAPGSPPDVLDTVPKPGMPLPPHAMAHSRIPPDHISGVKHMPVVARGSPVYPQPQFSEMCYNTRPPPASQYEPTQYSTGYSYQQPQYVPRDYIRNPPPSNESGPPYPDPYPGYGPPERPYQGPHSGPPFSYPHPPYYDKDRHGGPPPPPQPYPSQRDDLFRMSPAPLDVPPPSAGQTNSLYHQEPSARDRYPPDGYYPPSTQPPHIRTYVRGPPHGNSQLSLDYLHRRRQELLSQLEERKVISPPPFAASPTLSHPFPSDYPSEYGDDSSKTLVKCRDLDYPGQYSPWSCETISRYIGTKDAKPKDVMVPGTMEMMNVEAKGLREPSLEAPRRGAEVKDDDPIIPFGPQPTVSRFGAISRTSKTGYQTTGHVQGMVTPPQNPNSKHMPMSAEYSYGNHGGWGAPSYPSHSSQGHFSERLPMPAQDREQLQIELQQVNQQITQQTQMHNMEAASNSLLLQREASAMAGQPVQTSQGQTSVTPQQQQQPKWPAGGASATAVSSEQLSLELHQVEREIGKRTREMAMENQVAHEVQHYKMKTAENGQPEHKTQLEEISLALGEVSNGSSGLQESAVGGSMLSLTNKTSTMSLCSDPSATGSEMQKNGVHSCS</sequence>
<evidence type="ECO:0000256" key="4">
    <source>
        <dbReference type="ARBA" id="ARBA00012483"/>
    </source>
</evidence>
<evidence type="ECO:0000313" key="15">
    <source>
        <dbReference type="EMBL" id="CAG5896740.1"/>
    </source>
</evidence>
<evidence type="ECO:0000259" key="13">
    <source>
        <dbReference type="PROSITE" id="PS50089"/>
    </source>
</evidence>
<dbReference type="PROSITE" id="PS00518">
    <property type="entry name" value="ZF_RING_1"/>
    <property type="match status" value="1"/>
</dbReference>
<evidence type="ECO:0000259" key="14">
    <source>
        <dbReference type="PROSITE" id="PS50103"/>
    </source>
</evidence>
<protein>
    <recommendedName>
        <fullName evidence="4">RING-type E3 ubiquitin transferase</fullName>
        <ecNumber evidence="4">2.3.2.27</ecNumber>
    </recommendedName>
</protein>
<dbReference type="AlphaFoldDB" id="A0A8S4B237"/>
<evidence type="ECO:0000313" key="16">
    <source>
        <dbReference type="Proteomes" id="UP000677803"/>
    </source>
</evidence>
<feature type="domain" description="RING-type" evidence="13">
    <location>
        <begin position="14"/>
        <end position="54"/>
    </location>
</feature>
<dbReference type="FunFam" id="3.30.40.10:FF:000047">
    <property type="entry name" value="Roquin-2 isoform 1"/>
    <property type="match status" value="1"/>
</dbReference>
<dbReference type="GO" id="GO:0061630">
    <property type="term" value="F:ubiquitin protein ligase activity"/>
    <property type="evidence" value="ECO:0007669"/>
    <property type="project" value="UniProtKB-EC"/>
</dbReference>
<feature type="compositionally biased region" description="Basic and acidic residues" evidence="12">
    <location>
        <begin position="839"/>
        <end position="856"/>
    </location>
</feature>
<dbReference type="Proteomes" id="UP000677803">
    <property type="component" value="Unassembled WGS sequence"/>
</dbReference>
<dbReference type="FunFam" id="1.20.120.1790:FF:000001">
    <property type="entry name" value="roquin-1 isoform X1"/>
    <property type="match status" value="1"/>
</dbReference>
<dbReference type="SMART" id="SM00184">
    <property type="entry name" value="RING"/>
    <property type="match status" value="1"/>
</dbReference>
<evidence type="ECO:0000256" key="6">
    <source>
        <dbReference type="ARBA" id="ARBA00022679"/>
    </source>
</evidence>
<dbReference type="Gene3D" id="4.10.1000.10">
    <property type="entry name" value="Zinc finger, CCCH-type"/>
    <property type="match status" value="1"/>
</dbReference>
<comment type="caution">
    <text evidence="15">The sequence shown here is derived from an EMBL/GenBank/DDBJ whole genome shotgun (WGS) entry which is preliminary data.</text>
</comment>
<evidence type="ECO:0000256" key="10">
    <source>
        <dbReference type="ARBA" id="ARBA00022884"/>
    </source>
</evidence>
<dbReference type="PROSITE" id="PS50089">
    <property type="entry name" value="ZF_RING_2"/>
    <property type="match status" value="1"/>
</dbReference>
<dbReference type="GO" id="GO:0010494">
    <property type="term" value="C:cytoplasmic stress granule"/>
    <property type="evidence" value="ECO:0007669"/>
    <property type="project" value="TreeGrafter"/>
</dbReference>
<dbReference type="SUPFAM" id="SSF90229">
    <property type="entry name" value="CCCH zinc finger"/>
    <property type="match status" value="1"/>
</dbReference>
<feature type="region of interest" description="Disordered" evidence="12">
    <location>
        <begin position="839"/>
        <end position="869"/>
    </location>
</feature>
<keyword evidence="10" id="KW-0694">RNA-binding</keyword>
<dbReference type="InterPro" id="IPR041523">
    <property type="entry name" value="ROQ_II"/>
</dbReference>
<gene>
    <name evidence="15" type="ORF">MMEN_LOCUS7802</name>
</gene>
<accession>A0A8S4B237</accession>
<name>A0A8S4B237_9TELE</name>
<dbReference type="EC" id="2.3.2.27" evidence="4"/>
<dbReference type="GO" id="GO:0008270">
    <property type="term" value="F:zinc ion binding"/>
    <property type="evidence" value="ECO:0007669"/>
    <property type="project" value="UniProtKB-KW"/>
</dbReference>
<feature type="compositionally biased region" description="Low complexity" evidence="12">
    <location>
        <begin position="459"/>
        <end position="471"/>
    </location>
</feature>
<dbReference type="InterPro" id="IPR036855">
    <property type="entry name" value="Znf_CCCH_sf"/>
</dbReference>
<dbReference type="OrthoDB" id="10067217at2759"/>
<dbReference type="PROSITE" id="PS50103">
    <property type="entry name" value="ZF_C3H1"/>
    <property type="match status" value="1"/>
</dbReference>
<feature type="region of interest" description="Disordered" evidence="12">
    <location>
        <begin position="1100"/>
        <end position="1124"/>
    </location>
</feature>
<dbReference type="Pfam" id="PF21206">
    <property type="entry name" value="Roquin_1_2-like_ROQ"/>
    <property type="match status" value="1"/>
</dbReference>
<dbReference type="GO" id="GO:0000209">
    <property type="term" value="P:protein polyubiquitination"/>
    <property type="evidence" value="ECO:0007669"/>
    <property type="project" value="TreeGrafter"/>
</dbReference>
<feature type="zinc finger region" description="C3H1-type" evidence="11">
    <location>
        <begin position="414"/>
        <end position="442"/>
    </location>
</feature>
<dbReference type="Gene3D" id="1.20.120.1790">
    <property type="match status" value="1"/>
</dbReference>
<evidence type="ECO:0000256" key="2">
    <source>
        <dbReference type="ARBA" id="ARBA00004201"/>
    </source>
</evidence>
<dbReference type="InterPro" id="IPR048575">
    <property type="entry name" value="Roquin_1_2-like_ROQ"/>
</dbReference>
<comment type="subcellular location">
    <subcellularLocation>
        <location evidence="2">Cytoplasm</location>
        <location evidence="2">P-body</location>
    </subcellularLocation>
</comment>
<dbReference type="CDD" id="cd16781">
    <property type="entry name" value="mRING-HC-C3HC3D_Roquin1"/>
    <property type="match status" value="1"/>
</dbReference>
<evidence type="ECO:0000256" key="11">
    <source>
        <dbReference type="PROSITE-ProRule" id="PRU00723"/>
    </source>
</evidence>
<dbReference type="InterPro" id="IPR001841">
    <property type="entry name" value="Znf_RING"/>
</dbReference>
<dbReference type="InterPro" id="IPR052249">
    <property type="entry name" value="Roquin_domain"/>
</dbReference>
<proteinExistence type="predicted"/>
<dbReference type="PANTHER" id="PTHR13139:SF6">
    <property type="entry name" value="ROQUIN-1"/>
    <property type="match status" value="1"/>
</dbReference>
<evidence type="ECO:0000256" key="5">
    <source>
        <dbReference type="ARBA" id="ARBA00022490"/>
    </source>
</evidence>
<dbReference type="InterPro" id="IPR018957">
    <property type="entry name" value="Znf_C3HC4_RING-type"/>
</dbReference>
<dbReference type="GO" id="GO:0000932">
    <property type="term" value="C:P-body"/>
    <property type="evidence" value="ECO:0007669"/>
    <property type="project" value="UniProtKB-SubCell"/>
</dbReference>
<evidence type="ECO:0000256" key="1">
    <source>
        <dbReference type="ARBA" id="ARBA00000900"/>
    </source>
</evidence>
<dbReference type="Pfam" id="PF18386">
    <property type="entry name" value="ROQ_II"/>
    <property type="match status" value="1"/>
</dbReference>
<dbReference type="EMBL" id="CAJRST010007779">
    <property type="protein sequence ID" value="CAG5896740.1"/>
    <property type="molecule type" value="Genomic_DNA"/>
</dbReference>
<keyword evidence="7 11" id="KW-0479">Metal-binding</keyword>
<dbReference type="GO" id="GO:0003729">
    <property type="term" value="F:mRNA binding"/>
    <property type="evidence" value="ECO:0007669"/>
    <property type="project" value="TreeGrafter"/>
</dbReference>
<dbReference type="SUPFAM" id="SSF57850">
    <property type="entry name" value="RING/U-box"/>
    <property type="match status" value="1"/>
</dbReference>